<organism evidence="1 2">
    <name type="scientific">Hyella patelloides LEGE 07179</name>
    <dbReference type="NCBI Taxonomy" id="945734"/>
    <lineage>
        <taxon>Bacteria</taxon>
        <taxon>Bacillati</taxon>
        <taxon>Cyanobacteriota</taxon>
        <taxon>Cyanophyceae</taxon>
        <taxon>Pleurocapsales</taxon>
        <taxon>Hyellaceae</taxon>
        <taxon>Hyella</taxon>
    </lineage>
</organism>
<reference evidence="1 2" key="1">
    <citation type="submission" date="2019-01" db="EMBL/GenBank/DDBJ databases">
        <authorList>
            <person name="Brito A."/>
        </authorList>
    </citation>
    <scope>NUCLEOTIDE SEQUENCE [LARGE SCALE GENOMIC DNA]</scope>
    <source>
        <strain evidence="1">1</strain>
    </source>
</reference>
<dbReference type="RefSeq" id="WP_144868921.1">
    <property type="nucleotide sequence ID" value="NZ_LR213861.1"/>
</dbReference>
<protein>
    <submittedName>
        <fullName evidence="1">Uncharacterized protein</fullName>
    </submittedName>
</protein>
<dbReference type="OrthoDB" id="532853at2"/>
<evidence type="ECO:0000313" key="2">
    <source>
        <dbReference type="Proteomes" id="UP000320055"/>
    </source>
</evidence>
<name>A0A563VJ81_9CYAN</name>
<keyword evidence="2" id="KW-1185">Reference proteome</keyword>
<dbReference type="Proteomes" id="UP000320055">
    <property type="component" value="Unassembled WGS sequence"/>
</dbReference>
<gene>
    <name evidence="1" type="ORF">H1P_1050002</name>
</gene>
<dbReference type="AlphaFoldDB" id="A0A563VJ81"/>
<evidence type="ECO:0000313" key="1">
    <source>
        <dbReference type="EMBL" id="VEP11451.1"/>
    </source>
</evidence>
<dbReference type="EMBL" id="CAACVJ010000008">
    <property type="protein sequence ID" value="VEP11451.1"/>
    <property type="molecule type" value="Genomic_DNA"/>
</dbReference>
<proteinExistence type="predicted"/>
<accession>A0A563VJ81</accession>
<sequence length="71" mass="8192">MDLFHWHFVDFAFNLGDFSHHSITILAQTFDDVDLIGDMEEAWKNFVETGQCWALLVGVFVGYAFKGLTNY</sequence>